<reference evidence="2 3" key="1">
    <citation type="journal article" date="2011" name="Science">
        <title>The ecoresponsive genome of Daphnia pulex.</title>
        <authorList>
            <person name="Colbourne J.K."/>
            <person name="Pfrender M.E."/>
            <person name="Gilbert D."/>
            <person name="Thomas W.K."/>
            <person name="Tucker A."/>
            <person name="Oakley T.H."/>
            <person name="Tokishita S."/>
            <person name="Aerts A."/>
            <person name="Arnold G.J."/>
            <person name="Basu M.K."/>
            <person name="Bauer D.J."/>
            <person name="Caceres C.E."/>
            <person name="Carmel L."/>
            <person name="Casola C."/>
            <person name="Choi J.H."/>
            <person name="Detter J.C."/>
            <person name="Dong Q."/>
            <person name="Dusheyko S."/>
            <person name="Eads B.D."/>
            <person name="Frohlich T."/>
            <person name="Geiler-Samerotte K.A."/>
            <person name="Gerlach D."/>
            <person name="Hatcher P."/>
            <person name="Jogdeo S."/>
            <person name="Krijgsveld J."/>
            <person name="Kriventseva E.V."/>
            <person name="Kultz D."/>
            <person name="Laforsch C."/>
            <person name="Lindquist E."/>
            <person name="Lopez J."/>
            <person name="Manak J.R."/>
            <person name="Muller J."/>
            <person name="Pangilinan J."/>
            <person name="Patwardhan R.P."/>
            <person name="Pitluck S."/>
            <person name="Pritham E.J."/>
            <person name="Rechtsteiner A."/>
            <person name="Rho M."/>
            <person name="Rogozin I.B."/>
            <person name="Sakarya O."/>
            <person name="Salamov A."/>
            <person name="Schaack S."/>
            <person name="Shapiro H."/>
            <person name="Shiga Y."/>
            <person name="Skalitzky C."/>
            <person name="Smith Z."/>
            <person name="Souvorov A."/>
            <person name="Sung W."/>
            <person name="Tang Z."/>
            <person name="Tsuchiya D."/>
            <person name="Tu H."/>
            <person name="Vos H."/>
            <person name="Wang M."/>
            <person name="Wolf Y.I."/>
            <person name="Yamagata H."/>
            <person name="Yamada T."/>
            <person name="Ye Y."/>
            <person name="Shaw J.R."/>
            <person name="Andrews J."/>
            <person name="Crease T.J."/>
            <person name="Tang H."/>
            <person name="Lucas S.M."/>
            <person name="Robertson H.M."/>
            <person name="Bork P."/>
            <person name="Koonin E.V."/>
            <person name="Zdobnov E.M."/>
            <person name="Grigoriev I.V."/>
            <person name="Lynch M."/>
            <person name="Boore J.L."/>
        </authorList>
    </citation>
    <scope>NUCLEOTIDE SEQUENCE [LARGE SCALE GENOMIC DNA]</scope>
</reference>
<accession>E9HQ73</accession>
<sequence length="106" mass="11221">MDQETTPPHLNPDLSESSSATTEELFMQINPDEIGSPNEYGSSALIIDLSEKGDNNALAKDSVAPLETPRTAGNQKPFTVNCPKKAAAETTTNFAKAMKTASVPAI</sequence>
<keyword evidence="3" id="KW-1185">Reference proteome</keyword>
<name>E9HQ73_DAPPU</name>
<protein>
    <submittedName>
        <fullName evidence="2">Uncharacterized protein</fullName>
    </submittedName>
</protein>
<evidence type="ECO:0000313" key="3">
    <source>
        <dbReference type="Proteomes" id="UP000000305"/>
    </source>
</evidence>
<organism evidence="2 3">
    <name type="scientific">Daphnia pulex</name>
    <name type="common">Water flea</name>
    <dbReference type="NCBI Taxonomy" id="6669"/>
    <lineage>
        <taxon>Eukaryota</taxon>
        <taxon>Metazoa</taxon>
        <taxon>Ecdysozoa</taxon>
        <taxon>Arthropoda</taxon>
        <taxon>Crustacea</taxon>
        <taxon>Branchiopoda</taxon>
        <taxon>Diplostraca</taxon>
        <taxon>Cladocera</taxon>
        <taxon>Anomopoda</taxon>
        <taxon>Daphniidae</taxon>
        <taxon>Daphnia</taxon>
    </lineage>
</organism>
<dbReference type="InParanoid" id="E9HQ73"/>
<proteinExistence type="predicted"/>
<gene>
    <name evidence="2" type="ORF">DAPPUDRAFT_116699</name>
</gene>
<evidence type="ECO:0000313" key="2">
    <source>
        <dbReference type="EMBL" id="EFX66074.1"/>
    </source>
</evidence>
<dbReference type="KEGG" id="dpx:DAPPUDRAFT_116699"/>
<dbReference type="Proteomes" id="UP000000305">
    <property type="component" value="Unassembled WGS sequence"/>
</dbReference>
<dbReference type="PhylomeDB" id="E9HQ73"/>
<dbReference type="AlphaFoldDB" id="E9HQ73"/>
<feature type="region of interest" description="Disordered" evidence="1">
    <location>
        <begin position="1"/>
        <end position="21"/>
    </location>
</feature>
<evidence type="ECO:0000256" key="1">
    <source>
        <dbReference type="SAM" id="MobiDB-lite"/>
    </source>
</evidence>
<dbReference type="HOGENOM" id="CLU_164976_0_0_1"/>
<dbReference type="EMBL" id="GL732716">
    <property type="protein sequence ID" value="EFX66074.1"/>
    <property type="molecule type" value="Genomic_DNA"/>
</dbReference>